<dbReference type="CDD" id="cd22189">
    <property type="entry name" value="PGAP4-like_fungal"/>
    <property type="match status" value="1"/>
</dbReference>
<dbReference type="GO" id="GO:0000139">
    <property type="term" value="C:Golgi membrane"/>
    <property type="evidence" value="ECO:0007669"/>
    <property type="project" value="InterPro"/>
</dbReference>
<feature type="transmembrane region" description="Helical" evidence="1">
    <location>
        <begin position="290"/>
        <end position="313"/>
    </location>
</feature>
<feature type="transmembrane region" description="Helical" evidence="1">
    <location>
        <begin position="256"/>
        <end position="278"/>
    </location>
</feature>
<keyword evidence="1" id="KW-1133">Transmembrane helix</keyword>
<dbReference type="GO" id="GO:0006506">
    <property type="term" value="P:GPI anchor biosynthetic process"/>
    <property type="evidence" value="ECO:0007669"/>
    <property type="project" value="InterPro"/>
</dbReference>
<dbReference type="InterPro" id="IPR029675">
    <property type="entry name" value="PGAP4"/>
</dbReference>
<evidence type="ECO:0000313" key="3">
    <source>
        <dbReference type="Proteomes" id="UP000308549"/>
    </source>
</evidence>
<keyword evidence="1" id="KW-0472">Membrane</keyword>
<comment type="caution">
    <text evidence="2">The sequence shown here is derived from an EMBL/GenBank/DDBJ whole genome shotgun (WGS) entry which is preliminary data.</text>
</comment>
<evidence type="ECO:0008006" key="4">
    <source>
        <dbReference type="Google" id="ProtNLM"/>
    </source>
</evidence>
<dbReference type="AlphaFoldDB" id="A0A4U0U7I1"/>
<dbReference type="PANTHER" id="PTHR31410">
    <property type="entry name" value="TRANSMEMBRANE PROTEIN 246"/>
    <property type="match status" value="1"/>
</dbReference>
<sequence>MSASGRQLPSRGKALNIANSTAGRTLACTLLAWLLVFVVCKHLLWRDPHSAFFSEDGVYDLGYSRVRQAEAREFIEQAEVDSSLADRNGTQSGLPVVCAGITTFKREGTNYLNETVGTMLAGLTHEERSALDVRLLFAHVNPNVHVDWDRSWLRVVNHWSGYNVSETELNQIREWENAPNYYAKGVYDYMYVIRHCLSETSAPYIAIFEDDIVFADGWLSKTLQALAELRELSRSWLYLRLFYTETSLAWEAETDYWYGHQILTFSIAITATLAILLLLRRTVRPTRPYLDIPTTAVLVLVTVPAFVALTFMIGKYNLMPLHGLERMQRNGCCTQALIFPRSEASDLVHMLQERGSGQTDSMIEEYGTEMGLEKYALAPQVVQHVGLVSSRDNLEINTRSTWAFWFETQSSAKLKKEHAALARAGIWRATGER</sequence>
<name>A0A4U0U7I1_9PEZI</name>
<dbReference type="GO" id="GO:0016757">
    <property type="term" value="F:glycosyltransferase activity"/>
    <property type="evidence" value="ECO:0007669"/>
    <property type="project" value="InterPro"/>
</dbReference>
<evidence type="ECO:0000256" key="1">
    <source>
        <dbReference type="SAM" id="Phobius"/>
    </source>
</evidence>
<dbReference type="PANTHER" id="PTHR31410:SF1">
    <property type="entry name" value="POST-GPI ATTACHMENT TO PROTEINS FACTOR 4"/>
    <property type="match status" value="1"/>
</dbReference>
<keyword evidence="3" id="KW-1185">Reference proteome</keyword>
<evidence type="ECO:0000313" key="2">
    <source>
        <dbReference type="EMBL" id="TKA30185.1"/>
    </source>
</evidence>
<dbReference type="Proteomes" id="UP000308549">
    <property type="component" value="Unassembled WGS sequence"/>
</dbReference>
<reference evidence="2 3" key="1">
    <citation type="submission" date="2017-03" db="EMBL/GenBank/DDBJ databases">
        <title>Genomes of endolithic fungi from Antarctica.</title>
        <authorList>
            <person name="Coleine C."/>
            <person name="Masonjones S."/>
            <person name="Stajich J.E."/>
        </authorList>
    </citation>
    <scope>NUCLEOTIDE SEQUENCE [LARGE SCALE GENOMIC DNA]</scope>
    <source>
        <strain evidence="2 3">CCFEE 6315</strain>
    </source>
</reference>
<gene>
    <name evidence="2" type="ORF">B0A50_02904</name>
</gene>
<keyword evidence="1" id="KW-0812">Transmembrane</keyword>
<dbReference type="OrthoDB" id="2016523at2759"/>
<organism evidence="2 3">
    <name type="scientific">Salinomyces thailandicus</name>
    <dbReference type="NCBI Taxonomy" id="706561"/>
    <lineage>
        <taxon>Eukaryota</taxon>
        <taxon>Fungi</taxon>
        <taxon>Dikarya</taxon>
        <taxon>Ascomycota</taxon>
        <taxon>Pezizomycotina</taxon>
        <taxon>Dothideomycetes</taxon>
        <taxon>Dothideomycetidae</taxon>
        <taxon>Mycosphaerellales</taxon>
        <taxon>Teratosphaeriaceae</taxon>
        <taxon>Salinomyces</taxon>
    </lineage>
</organism>
<dbReference type="EMBL" id="NAJL01000012">
    <property type="protein sequence ID" value="TKA30185.1"/>
    <property type="molecule type" value="Genomic_DNA"/>
</dbReference>
<protein>
    <recommendedName>
        <fullName evidence="4">Integral membrane protein</fullName>
    </recommendedName>
</protein>
<proteinExistence type="predicted"/>
<accession>A0A4U0U7I1</accession>